<dbReference type="CDD" id="cd02181">
    <property type="entry name" value="GH16_fungal_Lam16A_glucanase"/>
    <property type="match status" value="1"/>
</dbReference>
<dbReference type="InterPro" id="IPR050546">
    <property type="entry name" value="Glycosyl_Hydrlase_16"/>
</dbReference>
<dbReference type="AlphaFoldDB" id="A8PBB4"/>
<dbReference type="SUPFAM" id="SSF49899">
    <property type="entry name" value="Concanavalin A-like lectins/glucanases"/>
    <property type="match status" value="1"/>
</dbReference>
<dbReference type="OMA" id="AYFDIQW"/>
<dbReference type="InterPro" id="IPR000757">
    <property type="entry name" value="Beta-glucanase-like"/>
</dbReference>
<dbReference type="PROSITE" id="PS51762">
    <property type="entry name" value="GH16_2"/>
    <property type="match status" value="1"/>
</dbReference>
<dbReference type="PANTHER" id="PTHR10963">
    <property type="entry name" value="GLYCOSYL HYDROLASE-RELATED"/>
    <property type="match status" value="1"/>
</dbReference>
<dbReference type="Proteomes" id="UP000001861">
    <property type="component" value="Unassembled WGS sequence"/>
</dbReference>
<dbReference type="GO" id="GO:0004553">
    <property type="term" value="F:hydrolase activity, hydrolyzing O-glycosyl compounds"/>
    <property type="evidence" value="ECO:0007669"/>
    <property type="project" value="InterPro"/>
</dbReference>
<dbReference type="Pfam" id="PF26113">
    <property type="entry name" value="GH16_XgeA"/>
    <property type="match status" value="1"/>
</dbReference>
<dbReference type="InterPro" id="IPR013320">
    <property type="entry name" value="ConA-like_dom_sf"/>
</dbReference>
<dbReference type="PANTHER" id="PTHR10963:SF24">
    <property type="entry name" value="GLYCOSIDASE C21B10.07-RELATED"/>
    <property type="match status" value="1"/>
</dbReference>
<reference evidence="2 3" key="1">
    <citation type="journal article" date="2010" name="Proc. Natl. Acad. Sci. U.S.A.">
        <title>Insights into evolution of multicellular fungi from the assembled chromosomes of the mushroom Coprinopsis cinerea (Coprinus cinereus).</title>
        <authorList>
            <person name="Stajich J.E."/>
            <person name="Wilke S.K."/>
            <person name="Ahren D."/>
            <person name="Au C.H."/>
            <person name="Birren B.W."/>
            <person name="Borodovsky M."/>
            <person name="Burns C."/>
            <person name="Canback B."/>
            <person name="Casselton L.A."/>
            <person name="Cheng C.K."/>
            <person name="Deng J."/>
            <person name="Dietrich F.S."/>
            <person name="Fargo D.C."/>
            <person name="Farman M.L."/>
            <person name="Gathman A.C."/>
            <person name="Goldberg J."/>
            <person name="Guigo R."/>
            <person name="Hoegger P.J."/>
            <person name="Hooker J.B."/>
            <person name="Huggins A."/>
            <person name="James T.Y."/>
            <person name="Kamada T."/>
            <person name="Kilaru S."/>
            <person name="Kodira C."/>
            <person name="Kues U."/>
            <person name="Kupfer D."/>
            <person name="Kwan H.S."/>
            <person name="Lomsadze A."/>
            <person name="Li W."/>
            <person name="Lilly W.W."/>
            <person name="Ma L.J."/>
            <person name="Mackey A.J."/>
            <person name="Manning G."/>
            <person name="Martin F."/>
            <person name="Muraguchi H."/>
            <person name="Natvig D.O."/>
            <person name="Palmerini H."/>
            <person name="Ramesh M.A."/>
            <person name="Rehmeyer C.J."/>
            <person name="Roe B.A."/>
            <person name="Shenoy N."/>
            <person name="Stanke M."/>
            <person name="Ter-Hovhannisyan V."/>
            <person name="Tunlid A."/>
            <person name="Velagapudi R."/>
            <person name="Vision T.J."/>
            <person name="Zeng Q."/>
            <person name="Zolan M.E."/>
            <person name="Pukkila P.J."/>
        </authorList>
    </citation>
    <scope>NUCLEOTIDE SEQUENCE [LARGE SCALE GENOMIC DNA]</scope>
    <source>
        <strain evidence="3">Okayama-7 / 130 / ATCC MYA-4618 / FGSC 9003</strain>
    </source>
</reference>
<feature type="domain" description="GH16" evidence="1">
    <location>
        <begin position="16"/>
        <end position="286"/>
    </location>
</feature>
<dbReference type="GO" id="GO:0009251">
    <property type="term" value="P:glucan catabolic process"/>
    <property type="evidence" value="ECO:0007669"/>
    <property type="project" value="TreeGrafter"/>
</dbReference>
<dbReference type="VEuPathDB" id="FungiDB:CC1G_02604"/>
<organism evidence="2 3">
    <name type="scientific">Coprinopsis cinerea (strain Okayama-7 / 130 / ATCC MYA-4618 / FGSC 9003)</name>
    <name type="common">Inky cap fungus</name>
    <name type="synonym">Hormographiella aspergillata</name>
    <dbReference type="NCBI Taxonomy" id="240176"/>
    <lineage>
        <taxon>Eukaryota</taxon>
        <taxon>Fungi</taxon>
        <taxon>Dikarya</taxon>
        <taxon>Basidiomycota</taxon>
        <taxon>Agaricomycotina</taxon>
        <taxon>Agaricomycetes</taxon>
        <taxon>Agaricomycetidae</taxon>
        <taxon>Agaricales</taxon>
        <taxon>Agaricineae</taxon>
        <taxon>Psathyrellaceae</taxon>
        <taxon>Coprinopsis</taxon>
    </lineage>
</organism>
<dbReference type="RefSeq" id="XP_001840141.1">
    <property type="nucleotide sequence ID" value="XM_001840089.1"/>
</dbReference>
<dbReference type="Gene3D" id="2.60.120.200">
    <property type="match status" value="1"/>
</dbReference>
<proteinExistence type="predicted"/>
<dbReference type="GeneID" id="6016773"/>
<dbReference type="InParanoid" id="A8PBB4"/>
<evidence type="ECO:0000313" key="2">
    <source>
        <dbReference type="EMBL" id="EAU81588.1"/>
    </source>
</evidence>
<protein>
    <submittedName>
        <fullName evidence="2">Endo-1,3(4)-beta-glucanase</fullName>
    </submittedName>
</protein>
<gene>
    <name evidence="2" type="ORF">CC1G_02604</name>
</gene>
<evidence type="ECO:0000313" key="3">
    <source>
        <dbReference type="Proteomes" id="UP000001861"/>
    </source>
</evidence>
<dbReference type="KEGG" id="cci:CC1G_02604"/>
<name>A8PBB4_COPC7</name>
<keyword evidence="3" id="KW-1185">Reference proteome</keyword>
<dbReference type="EMBL" id="AACS02000004">
    <property type="protein sequence ID" value="EAU81588.1"/>
    <property type="molecule type" value="Genomic_DNA"/>
</dbReference>
<comment type="caution">
    <text evidence="2">The sequence shown here is derived from an EMBL/GenBank/DDBJ whole genome shotgun (WGS) entry which is preliminary data.</text>
</comment>
<sequence length="316" mass="35459">MIRAVPLLAVFSHSGVAWHPSTYSLRKGIQGESFYDDFVWESIADPTHGRVNYVDQETSRWQNLTFATRDSFILRTDSTNIIPTDGPGRNSVRLRSKEKFKTHVSIFDVRHMPVGCGTWPAIWTVGENWPHGGEIDILEGVNDEAPNASTLHTGRGCTMPTENGPQTGHRMLNNCDASVNNNVGCPVDFPSHDSYGPGFNAAGGGWYVMERNDDFIKIWFWSRQDPNVPEDVKNPVWNVAPSNWGTPSAYFPGDSCNMSDFFAPHWIVINLTLCGDWAGTVYQYSNCPSTCVDHVNNNPWAFENAYFDIAQIRIYT</sequence>
<dbReference type="OrthoDB" id="192832at2759"/>
<accession>A8PBB4</accession>
<dbReference type="eggNOG" id="ENOG502QUM3">
    <property type="taxonomic scope" value="Eukaryota"/>
</dbReference>
<evidence type="ECO:0000259" key="1">
    <source>
        <dbReference type="PROSITE" id="PS51762"/>
    </source>
</evidence>